<reference evidence="2" key="1">
    <citation type="submission" date="2020-11" db="EMBL/GenBank/DDBJ databases">
        <authorList>
            <consortium name="DOE Joint Genome Institute"/>
            <person name="Ahrendt S."/>
            <person name="Riley R."/>
            <person name="Andreopoulos W."/>
            <person name="Labutti K."/>
            <person name="Pangilinan J."/>
            <person name="Ruiz-Duenas F.J."/>
            <person name="Barrasa J.M."/>
            <person name="Sanchez-Garcia M."/>
            <person name="Camarero S."/>
            <person name="Miyauchi S."/>
            <person name="Serrano A."/>
            <person name="Linde D."/>
            <person name="Babiker R."/>
            <person name="Drula E."/>
            <person name="Ayuso-Fernandez I."/>
            <person name="Pacheco R."/>
            <person name="Padilla G."/>
            <person name="Ferreira P."/>
            <person name="Barriuso J."/>
            <person name="Kellner H."/>
            <person name="Castanera R."/>
            <person name="Alfaro M."/>
            <person name="Ramirez L."/>
            <person name="Pisabarro A.G."/>
            <person name="Kuo A."/>
            <person name="Tritt A."/>
            <person name="Lipzen A."/>
            <person name="He G."/>
            <person name="Yan M."/>
            <person name="Ng V."/>
            <person name="Cullen D."/>
            <person name="Martin F."/>
            <person name="Rosso M.-N."/>
            <person name="Henrissat B."/>
            <person name="Hibbett D."/>
            <person name="Martinez A.T."/>
            <person name="Grigoriev I.V."/>
        </authorList>
    </citation>
    <scope>NUCLEOTIDE SEQUENCE</scope>
    <source>
        <strain evidence="2">MF-IS2</strain>
    </source>
</reference>
<sequence>MSSAAVPPAPEMAEIPLPPGMTLDQFQVLQSHLISIAITVSVAFGVVVWDYFVQLPSEIALYTVKERSLWKTPATWWFVVLRYSGILATLPSLFFTATQSKFCQEAVSVSQVGAVLVVASSGAIFWYRVKALWNGSIVISAISGFFYLAMVGCWIAVASQFRADQGPPTPFLSNCELHPVVHWAPISYASSVAFDSCVLVLTLVKFHGNISAAKSNVGRQVYRDNLLYFVLMTVANVTVLSIQALRNPSFDQIKPVAVPFSTLMTVTMGTRVFLNLRLFNQRQHNLSNSLPLSGKGQYSNPSEGLSSGIRTPMVVNNTTKQYEPYSGELYQGQKVSVVPL</sequence>
<dbReference type="AlphaFoldDB" id="A0A9P5X933"/>
<feature type="transmembrane region" description="Helical" evidence="1">
    <location>
        <begin position="181"/>
        <end position="204"/>
    </location>
</feature>
<dbReference type="OrthoDB" id="3235847at2759"/>
<dbReference type="Proteomes" id="UP000807342">
    <property type="component" value="Unassembled WGS sequence"/>
</dbReference>
<feature type="transmembrane region" description="Helical" evidence="1">
    <location>
        <begin position="74"/>
        <end position="94"/>
    </location>
</feature>
<feature type="transmembrane region" description="Helical" evidence="1">
    <location>
        <begin position="225"/>
        <end position="244"/>
    </location>
</feature>
<protein>
    <submittedName>
        <fullName evidence="2">Uncharacterized protein</fullName>
    </submittedName>
</protein>
<evidence type="ECO:0000313" key="3">
    <source>
        <dbReference type="Proteomes" id="UP000807342"/>
    </source>
</evidence>
<keyword evidence="1" id="KW-0812">Transmembrane</keyword>
<feature type="transmembrane region" description="Helical" evidence="1">
    <location>
        <begin position="106"/>
        <end position="127"/>
    </location>
</feature>
<keyword evidence="1" id="KW-1133">Transmembrane helix</keyword>
<dbReference type="EMBL" id="MU151230">
    <property type="protein sequence ID" value="KAF9446749.1"/>
    <property type="molecule type" value="Genomic_DNA"/>
</dbReference>
<accession>A0A9P5X933</accession>
<feature type="transmembrane region" description="Helical" evidence="1">
    <location>
        <begin position="33"/>
        <end position="53"/>
    </location>
</feature>
<feature type="transmembrane region" description="Helical" evidence="1">
    <location>
        <begin position="256"/>
        <end position="274"/>
    </location>
</feature>
<keyword evidence="1" id="KW-0472">Membrane</keyword>
<gene>
    <name evidence="2" type="ORF">P691DRAFT_776625</name>
</gene>
<evidence type="ECO:0000313" key="2">
    <source>
        <dbReference type="EMBL" id="KAF9446749.1"/>
    </source>
</evidence>
<organism evidence="2 3">
    <name type="scientific">Macrolepiota fuliginosa MF-IS2</name>
    <dbReference type="NCBI Taxonomy" id="1400762"/>
    <lineage>
        <taxon>Eukaryota</taxon>
        <taxon>Fungi</taxon>
        <taxon>Dikarya</taxon>
        <taxon>Basidiomycota</taxon>
        <taxon>Agaricomycotina</taxon>
        <taxon>Agaricomycetes</taxon>
        <taxon>Agaricomycetidae</taxon>
        <taxon>Agaricales</taxon>
        <taxon>Agaricineae</taxon>
        <taxon>Agaricaceae</taxon>
        <taxon>Macrolepiota</taxon>
    </lineage>
</organism>
<comment type="caution">
    <text evidence="2">The sequence shown here is derived from an EMBL/GenBank/DDBJ whole genome shotgun (WGS) entry which is preliminary data.</text>
</comment>
<feature type="transmembrane region" description="Helical" evidence="1">
    <location>
        <begin position="139"/>
        <end position="161"/>
    </location>
</feature>
<proteinExistence type="predicted"/>
<evidence type="ECO:0000256" key="1">
    <source>
        <dbReference type="SAM" id="Phobius"/>
    </source>
</evidence>
<name>A0A9P5X933_9AGAR</name>
<keyword evidence="3" id="KW-1185">Reference proteome</keyword>